<keyword evidence="1" id="KW-1133">Transmembrane helix</keyword>
<accession>A0A8E6BCH7</accession>
<feature type="transmembrane region" description="Helical" evidence="1">
    <location>
        <begin position="358"/>
        <end position="378"/>
    </location>
</feature>
<sequence length="684" mass="76898">MRKQPKIPANNIGAIAPAYHWTADRIFFIIFAALLVARVQLPGMDPGRLSLKSGISEEVWGLLLIGFATMAAVGGAISGYGHRLMNWQGAALICVALFGLINALAFDTYHRPGLLHSADWFLAILLFLMARTLSENRTIQRNFLVTLVTVVLVQTVFEIYPLVASEFQMPTEMVKSFTGTSPLVGDDEFEAWRNLPENPALNWLGVEAGFLFAGCVLLRGRSKPGRLSVIAFLLLTTLLVVQIVRLFPMQPFEWLPFGQLRTPGHLPTLSGVSRGPITPLSTFGFAEFWGATGILGGLVFCWLVSRWLRVRLPVTPAELPGSNSFNWDMYVAGILGLLIGGILKAIDLPAEMPPDEYLRLGLFAMIKLGLWVIVYLVVQRIRFDSDSLVRALKFAISLLFVSIFLPGGYSVRWLMLLVFLGGLMSPFTSREKQAVAPILRWTRISVLLTALGIYFFTNLVPTGAIYLAIREARRASILLPGLTTDIKISTDVPQVDAIRKTDTFLISKILEPLSWAEKYDPHNASLMLEQARWGRIHWKYLLMIRDQEQAAKMTKKILGQTLAAIHEDPQNLAGYYSQLEALFLFIQESKTLRAERLKVIERNISHIVELRPSEEVALRYRLVMILALDHDSLAEEQALKLIRLNREEGQPHGSMNDDDRKKMIRLVLDNLKLSNQELLEEWIR</sequence>
<name>A0A8E6BCH7_9BACT</name>
<dbReference type="AlphaFoldDB" id="A0A8E6BCH7"/>
<proteinExistence type="predicted"/>
<feature type="transmembrane region" description="Helical" evidence="1">
    <location>
        <begin position="112"/>
        <end position="130"/>
    </location>
</feature>
<feature type="transmembrane region" description="Helical" evidence="1">
    <location>
        <begin position="227"/>
        <end position="247"/>
    </location>
</feature>
<organism evidence="2 3">
    <name type="scientific">Telmatocola sphagniphila</name>
    <dbReference type="NCBI Taxonomy" id="1123043"/>
    <lineage>
        <taxon>Bacteria</taxon>
        <taxon>Pseudomonadati</taxon>
        <taxon>Planctomycetota</taxon>
        <taxon>Planctomycetia</taxon>
        <taxon>Gemmatales</taxon>
        <taxon>Gemmataceae</taxon>
    </lineage>
</organism>
<evidence type="ECO:0000313" key="3">
    <source>
        <dbReference type="Proteomes" id="UP000676194"/>
    </source>
</evidence>
<keyword evidence="1" id="KW-0812">Transmembrane</keyword>
<dbReference type="EMBL" id="CP074694">
    <property type="protein sequence ID" value="QVL34653.1"/>
    <property type="molecule type" value="Genomic_DNA"/>
</dbReference>
<feature type="transmembrane region" description="Helical" evidence="1">
    <location>
        <begin position="59"/>
        <end position="77"/>
    </location>
</feature>
<keyword evidence="1" id="KW-0472">Membrane</keyword>
<dbReference type="KEGG" id="tsph:KIH39_12315"/>
<protein>
    <submittedName>
        <fullName evidence="2">Uncharacterized protein</fullName>
    </submittedName>
</protein>
<gene>
    <name evidence="2" type="ORF">KIH39_12315</name>
</gene>
<feature type="transmembrane region" description="Helical" evidence="1">
    <location>
        <begin position="200"/>
        <end position="220"/>
    </location>
</feature>
<feature type="transmembrane region" description="Helical" evidence="1">
    <location>
        <begin position="444"/>
        <end position="469"/>
    </location>
</feature>
<feature type="transmembrane region" description="Helical" evidence="1">
    <location>
        <begin position="288"/>
        <end position="308"/>
    </location>
</feature>
<dbReference type="RefSeq" id="WP_213499842.1">
    <property type="nucleotide sequence ID" value="NZ_CP074694.1"/>
</dbReference>
<reference evidence="2" key="1">
    <citation type="submission" date="2021-05" db="EMBL/GenBank/DDBJ databases">
        <title>Complete genome sequence of the cellulolytic planctomycete Telmatocola sphagniphila SP2T and characterization of the first cellulase from planctomycetes.</title>
        <authorList>
            <person name="Rakitin A.L."/>
            <person name="Beletsky A.V."/>
            <person name="Naumoff D.G."/>
            <person name="Kulichevskaya I.S."/>
            <person name="Mardanov A.V."/>
            <person name="Ravin N.V."/>
            <person name="Dedysh S.N."/>
        </authorList>
    </citation>
    <scope>NUCLEOTIDE SEQUENCE</scope>
    <source>
        <strain evidence="2">SP2T</strain>
    </source>
</reference>
<feature type="transmembrane region" description="Helical" evidence="1">
    <location>
        <begin position="21"/>
        <end position="39"/>
    </location>
</feature>
<feature type="transmembrane region" description="Helical" evidence="1">
    <location>
        <begin position="329"/>
        <end position="346"/>
    </location>
</feature>
<evidence type="ECO:0000256" key="1">
    <source>
        <dbReference type="SAM" id="Phobius"/>
    </source>
</evidence>
<feature type="transmembrane region" description="Helical" evidence="1">
    <location>
        <begin position="89"/>
        <end position="106"/>
    </location>
</feature>
<keyword evidence="3" id="KW-1185">Reference proteome</keyword>
<feature type="transmembrane region" description="Helical" evidence="1">
    <location>
        <begin position="142"/>
        <end position="163"/>
    </location>
</feature>
<dbReference type="Proteomes" id="UP000676194">
    <property type="component" value="Chromosome"/>
</dbReference>
<evidence type="ECO:0000313" key="2">
    <source>
        <dbReference type="EMBL" id="QVL34653.1"/>
    </source>
</evidence>
<feature type="transmembrane region" description="Helical" evidence="1">
    <location>
        <begin position="398"/>
        <end position="424"/>
    </location>
</feature>